<dbReference type="NCBIfam" id="TIGR02074">
    <property type="entry name" value="PBP_1a_fam"/>
    <property type="match status" value="1"/>
</dbReference>
<dbReference type="InterPro" id="IPR001460">
    <property type="entry name" value="PCN-bd_Tpept"/>
</dbReference>
<dbReference type="GO" id="GO:0006508">
    <property type="term" value="P:proteolysis"/>
    <property type="evidence" value="ECO:0007669"/>
    <property type="project" value="UniProtKB-KW"/>
</dbReference>
<organism evidence="29 30">
    <name type="scientific">Aeromonas lusitana</name>
    <dbReference type="NCBI Taxonomy" id="931529"/>
    <lineage>
        <taxon>Bacteria</taxon>
        <taxon>Pseudomonadati</taxon>
        <taxon>Pseudomonadota</taxon>
        <taxon>Gammaproteobacteria</taxon>
        <taxon>Aeromonadales</taxon>
        <taxon>Aeromonadaceae</taxon>
        <taxon>Aeromonas</taxon>
    </lineage>
</organism>
<dbReference type="Pfam" id="PF14814">
    <property type="entry name" value="UB2H"/>
    <property type="match status" value="1"/>
</dbReference>
<comment type="catalytic activity">
    <reaction evidence="20">
        <text>Preferential cleavage: (Ac)2-L-Lys-D-Ala-|-D-Ala. Also transpeptidation of peptidyl-alanyl moieties that are N-acyl substituents of D-alanine.</text>
        <dbReference type="EC" id="3.4.16.4"/>
    </reaction>
</comment>
<reference evidence="29 30" key="1">
    <citation type="submission" date="2017-11" db="EMBL/GenBank/DDBJ databases">
        <title>Draft genome sequence of environmental isolate Aeromonas lusitania sp. nov. MDC 2473.</title>
        <authorList>
            <person name="Colston S.M."/>
            <person name="Navarro A."/>
            <person name="Martinez-Murcia A.J."/>
            <person name="Graf J."/>
        </authorList>
    </citation>
    <scope>NUCLEOTIDE SEQUENCE [LARGE SCALE GENOMIC DNA]</scope>
    <source>
        <strain evidence="29 30">MDC 2473</strain>
    </source>
</reference>
<keyword evidence="9" id="KW-0645">Protease</keyword>
<dbReference type="PANTHER" id="PTHR32282:SF11">
    <property type="entry name" value="PENICILLIN-BINDING PROTEIN 1B"/>
    <property type="match status" value="1"/>
</dbReference>
<feature type="domain" description="Penicillin-binding protein transpeptidase" evidence="26">
    <location>
        <begin position="432"/>
        <end position="669"/>
    </location>
</feature>
<evidence type="ECO:0000256" key="20">
    <source>
        <dbReference type="ARBA" id="ARBA00034000"/>
    </source>
</evidence>
<dbReference type="GO" id="GO:0009002">
    <property type="term" value="F:serine-type D-Ala-D-Ala carboxypeptidase activity"/>
    <property type="evidence" value="ECO:0007669"/>
    <property type="project" value="UniProtKB-EC"/>
</dbReference>
<dbReference type="NCBIfam" id="TIGR02071">
    <property type="entry name" value="PBP_1b"/>
    <property type="match status" value="1"/>
</dbReference>
<evidence type="ECO:0000256" key="23">
    <source>
        <dbReference type="PIRNR" id="PIRNR002799"/>
    </source>
</evidence>
<keyword evidence="25" id="KW-0812">Transmembrane</keyword>
<dbReference type="InterPro" id="IPR028166">
    <property type="entry name" value="UB2H"/>
</dbReference>
<evidence type="ECO:0000256" key="8">
    <source>
        <dbReference type="ARBA" id="ARBA00022645"/>
    </source>
</evidence>
<evidence type="ECO:0000259" key="28">
    <source>
        <dbReference type="Pfam" id="PF14814"/>
    </source>
</evidence>
<keyword evidence="14 23" id="KW-0573">Peptidoglycan synthesis</keyword>
<dbReference type="Gene3D" id="3.40.710.10">
    <property type="entry name" value="DD-peptidase/beta-lactamase superfamily"/>
    <property type="match status" value="1"/>
</dbReference>
<sequence>MATQRRKSTPKKAAPKRTLWRKLFWLGFKLSLVVGAFMVVFGIYLDTKVRERFDGEKWQLPVMVYSRPLELYPSQRLSQTQMMRELNMLSYKQVRQPHTPGEYAVNGNKIELIRRPFAFHDGADAARGLRLTFNGARLEGIQSLENQRPLGYAQMDPVLLDRLNTEDREDRLLVRIAEVPDSLLVTLLTTEDRDFYQHGGVSPVAIMRAMVANVLAGRTVQGGSTLTQQLAKNFFLTRERSLWRKAQEAYMAVLIDYRYSKDEILEAYLNEVYLGQNFSQGVYGFGLASYFYFGIPVNELDIDQVALLVGMVKGPSYYDPWRFPDRAKARRDLVLKLLMDHGSLTQPEYELASKQPLGIITRGQMSYGRTPAFMGLLKREIQSRFGPDLLKQSGLKIFTSLDPIAQHAAEQAVESGLATIEKQRGKKKLEAAMVVSDWHKGEVVAMVGGRDPRYAGFNRALDARRQIGSLVKPAVYLTGLSNGLTLGTPLKDQPIRIRGQDGQIWTPQNYDRKFRQSVPLMEALASSLNVPTVNLGLQVGLDKVVDTLHKLGVSQEIQPYPSLVLGAVALSPMEVNQMYLPIANQGLTQPLSAIRAVVNSDGSQLYQHDEAAKRVTDPQASWLTLFAMTKTVSQGTARALSAKFPGATMAAKTGTTNELRDSWFTGLDNNELVSIWVGRDDNTPAGLTGASGALQLFSGYMSQRGVNSLSLNMPEGVSWASFARTSGARVTSDCPGSLQVPAKLAGLSEPMSCAAPVANPNPVNALDNWFNGFFN</sequence>
<evidence type="ECO:0000256" key="18">
    <source>
        <dbReference type="ARBA" id="ARBA00023316"/>
    </source>
</evidence>
<comment type="catalytic activity">
    <reaction evidence="21">
        <text>[GlcNAc-(1-&gt;4)-Mur2Ac(oyl-L-Ala-gamma-D-Glu-L-Lys-D-Ala-D-Ala)](n)-di-trans,octa-cis-undecaprenyl diphosphate + beta-D-GlcNAc-(1-&gt;4)-Mur2Ac(oyl-L-Ala-gamma-D-Glu-L-Lys-D-Ala-D-Ala)-di-trans,octa-cis-undecaprenyl diphosphate = [GlcNAc-(1-&gt;4)-Mur2Ac(oyl-L-Ala-gamma-D-Glu-L-Lys-D-Ala-D-Ala)](n+1)-di-trans,octa-cis-undecaprenyl diphosphate + di-trans,octa-cis-undecaprenyl diphosphate + H(+)</text>
        <dbReference type="Rhea" id="RHEA:23708"/>
        <dbReference type="Rhea" id="RHEA-COMP:9602"/>
        <dbReference type="Rhea" id="RHEA-COMP:9603"/>
        <dbReference type="ChEBI" id="CHEBI:15378"/>
        <dbReference type="ChEBI" id="CHEBI:58405"/>
        <dbReference type="ChEBI" id="CHEBI:60033"/>
        <dbReference type="ChEBI" id="CHEBI:78435"/>
        <dbReference type="EC" id="2.4.99.28"/>
    </reaction>
</comment>
<keyword evidence="11 23" id="KW-0808">Transferase</keyword>
<evidence type="ECO:0000259" key="26">
    <source>
        <dbReference type="Pfam" id="PF00905"/>
    </source>
</evidence>
<keyword evidence="16" id="KW-0046">Antibiotic resistance</keyword>
<dbReference type="GO" id="GO:0071555">
    <property type="term" value="P:cell wall organization"/>
    <property type="evidence" value="ECO:0007669"/>
    <property type="project" value="UniProtKB-UniRule"/>
</dbReference>
<evidence type="ECO:0000256" key="1">
    <source>
        <dbReference type="ARBA" id="ARBA00002624"/>
    </source>
</evidence>
<dbReference type="InterPro" id="IPR050396">
    <property type="entry name" value="Glycosyltr_51/Transpeptidase"/>
</dbReference>
<evidence type="ECO:0000313" key="30">
    <source>
        <dbReference type="Proteomes" id="UP000232060"/>
    </source>
</evidence>
<dbReference type="SUPFAM" id="SSF53955">
    <property type="entry name" value="Lysozyme-like"/>
    <property type="match status" value="1"/>
</dbReference>
<comment type="similarity">
    <text evidence="4 23">In the C-terminal section; belongs to the transpeptidase family.</text>
</comment>
<evidence type="ECO:0000256" key="6">
    <source>
        <dbReference type="ARBA" id="ARBA00018637"/>
    </source>
</evidence>
<evidence type="ECO:0000256" key="15">
    <source>
        <dbReference type="ARBA" id="ARBA00023136"/>
    </source>
</evidence>
<feature type="active site" description="Proton donor; for transglycosylase activity" evidence="24">
    <location>
        <position position="191"/>
    </location>
</feature>
<keyword evidence="17" id="KW-0511">Multifunctional enzyme</keyword>
<comment type="pathway">
    <text evidence="3 23">Cell wall biogenesis; peptidoglycan biosynthesis.</text>
</comment>
<evidence type="ECO:0000256" key="4">
    <source>
        <dbReference type="ARBA" id="ARBA00007090"/>
    </source>
</evidence>
<evidence type="ECO:0000256" key="16">
    <source>
        <dbReference type="ARBA" id="ARBA00023251"/>
    </source>
</evidence>
<evidence type="ECO:0000256" key="3">
    <source>
        <dbReference type="ARBA" id="ARBA00004752"/>
    </source>
</evidence>
<evidence type="ECO:0000256" key="13">
    <source>
        <dbReference type="ARBA" id="ARBA00022960"/>
    </source>
</evidence>
<keyword evidence="8" id="KW-0121">Carboxypeptidase</keyword>
<dbReference type="InterPro" id="IPR012338">
    <property type="entry name" value="Beta-lactam/transpept-like"/>
</dbReference>
<dbReference type="Pfam" id="PF00912">
    <property type="entry name" value="Transgly"/>
    <property type="match status" value="1"/>
</dbReference>
<evidence type="ECO:0000313" key="29">
    <source>
        <dbReference type="EMBL" id="PJC94026.1"/>
    </source>
</evidence>
<dbReference type="SUPFAM" id="SSF56601">
    <property type="entry name" value="beta-lactamase/transpeptidase-like"/>
    <property type="match status" value="1"/>
</dbReference>
<name>A0A2M8HBS7_9GAMM</name>
<evidence type="ECO:0000256" key="21">
    <source>
        <dbReference type="ARBA" id="ARBA00049902"/>
    </source>
</evidence>
<evidence type="ECO:0000256" key="12">
    <source>
        <dbReference type="ARBA" id="ARBA00022801"/>
    </source>
</evidence>
<comment type="subcellular location">
    <subcellularLocation>
        <location evidence="2">Cell membrane</location>
    </subcellularLocation>
</comment>
<dbReference type="GO" id="GO:0009274">
    <property type="term" value="C:peptidoglycan-based cell wall"/>
    <property type="evidence" value="ECO:0007669"/>
    <property type="project" value="UniProtKB-UniRule"/>
</dbReference>
<proteinExistence type="inferred from homology"/>
<evidence type="ECO:0000256" key="25">
    <source>
        <dbReference type="SAM" id="Phobius"/>
    </source>
</evidence>
<feature type="domain" description="Bifunctional transglycosylase second" evidence="28">
    <location>
        <begin position="71"/>
        <end position="155"/>
    </location>
</feature>
<dbReference type="Gene3D" id="1.10.3810.10">
    <property type="entry name" value="Biosynthetic peptidoglycan transglycosylase-like"/>
    <property type="match status" value="1"/>
</dbReference>
<evidence type="ECO:0000256" key="24">
    <source>
        <dbReference type="PIRSR" id="PIRSR002799-1"/>
    </source>
</evidence>
<gene>
    <name evidence="29" type="primary">mrcB</name>
    <name evidence="29" type="ORF">CUC44_06525</name>
</gene>
<dbReference type="Gene3D" id="1.20.5.100">
    <property type="entry name" value="Cytochrome c1, transmembrane anchor, C-terminal"/>
    <property type="match status" value="1"/>
</dbReference>
<evidence type="ECO:0000256" key="22">
    <source>
        <dbReference type="NCBIfam" id="TIGR02071"/>
    </source>
</evidence>
<keyword evidence="30" id="KW-1185">Reference proteome</keyword>
<dbReference type="GO" id="GO:0008658">
    <property type="term" value="F:penicillin binding"/>
    <property type="evidence" value="ECO:0007669"/>
    <property type="project" value="UniProtKB-UniRule"/>
</dbReference>
<dbReference type="RefSeq" id="WP_100859168.1">
    <property type="nucleotide sequence ID" value="NZ_PGCP01000007.1"/>
</dbReference>
<evidence type="ECO:0000256" key="7">
    <source>
        <dbReference type="ARBA" id="ARBA00022475"/>
    </source>
</evidence>
<evidence type="ECO:0000256" key="9">
    <source>
        <dbReference type="ARBA" id="ARBA00022670"/>
    </source>
</evidence>
<feature type="active site" description="Acyl-ester intermediate; for transpeptidase activity" evidence="24">
    <location>
        <position position="469"/>
    </location>
</feature>
<dbReference type="Gene3D" id="3.30.2060.10">
    <property type="entry name" value="Penicillin-binding protein 1b domain"/>
    <property type="match status" value="1"/>
</dbReference>
<evidence type="ECO:0000256" key="2">
    <source>
        <dbReference type="ARBA" id="ARBA00004236"/>
    </source>
</evidence>
<dbReference type="GO" id="GO:0009252">
    <property type="term" value="P:peptidoglycan biosynthetic process"/>
    <property type="evidence" value="ECO:0007669"/>
    <property type="project" value="UniProtKB-UniRule"/>
</dbReference>
<dbReference type="UniPathway" id="UPA00219"/>
<dbReference type="GO" id="GO:0005886">
    <property type="term" value="C:plasma membrane"/>
    <property type="evidence" value="ECO:0007669"/>
    <property type="project" value="UniProtKB-SubCell"/>
</dbReference>
<dbReference type="InterPro" id="IPR023346">
    <property type="entry name" value="Lysozyme-like_dom_sf"/>
</dbReference>
<dbReference type="GO" id="GO:0046677">
    <property type="term" value="P:response to antibiotic"/>
    <property type="evidence" value="ECO:0007669"/>
    <property type="project" value="UniProtKB-UniRule"/>
</dbReference>
<dbReference type="OrthoDB" id="9766909at2"/>
<dbReference type="InterPro" id="IPR001264">
    <property type="entry name" value="Glyco_trans_51"/>
</dbReference>
<evidence type="ECO:0000259" key="27">
    <source>
        <dbReference type="Pfam" id="PF00912"/>
    </source>
</evidence>
<keyword evidence="12" id="KW-0378">Hydrolase</keyword>
<keyword evidence="15 25" id="KW-0472">Membrane</keyword>
<dbReference type="EMBL" id="PGCP01000007">
    <property type="protein sequence ID" value="PJC94026.1"/>
    <property type="molecule type" value="Genomic_DNA"/>
</dbReference>
<dbReference type="AlphaFoldDB" id="A0A2M8HBS7"/>
<feature type="transmembrane region" description="Helical" evidence="25">
    <location>
        <begin position="23"/>
        <end position="45"/>
    </location>
</feature>
<evidence type="ECO:0000256" key="10">
    <source>
        <dbReference type="ARBA" id="ARBA00022676"/>
    </source>
</evidence>
<keyword evidence="10 23" id="KW-0328">Glycosyltransferase</keyword>
<dbReference type="PANTHER" id="PTHR32282">
    <property type="entry name" value="BINDING PROTEIN TRANSPEPTIDASE, PUTATIVE-RELATED"/>
    <property type="match status" value="1"/>
</dbReference>
<protein>
    <recommendedName>
        <fullName evidence="6 22">Penicillin-binding protein 1B</fullName>
        <shortName evidence="23">PBP-1b</shortName>
        <shortName evidence="23">PBP1b</shortName>
    </recommendedName>
    <alternativeName>
        <fullName evidence="19 23">Murein polymerase</fullName>
    </alternativeName>
</protein>
<evidence type="ECO:0000256" key="19">
    <source>
        <dbReference type="ARBA" id="ARBA00032454"/>
    </source>
</evidence>
<comment type="similarity">
    <text evidence="5 23">In the N-terminal section; belongs to the glycosyltransferase 51 family.</text>
</comment>
<evidence type="ECO:0000256" key="14">
    <source>
        <dbReference type="ARBA" id="ARBA00022984"/>
    </source>
</evidence>
<feature type="domain" description="Glycosyl transferase family 51" evidence="27">
    <location>
        <begin position="166"/>
        <end position="337"/>
    </location>
</feature>
<dbReference type="InterPro" id="IPR036950">
    <property type="entry name" value="PBP_transglycosylase"/>
</dbReference>
<dbReference type="PIRSF" id="PIRSF002799">
    <property type="entry name" value="PBP_1b"/>
    <property type="match status" value="1"/>
</dbReference>
<evidence type="ECO:0000256" key="5">
    <source>
        <dbReference type="ARBA" id="ARBA00007739"/>
    </source>
</evidence>
<keyword evidence="25" id="KW-1133">Transmembrane helix</keyword>
<dbReference type="Pfam" id="PF00905">
    <property type="entry name" value="Transpeptidase"/>
    <property type="match status" value="1"/>
</dbReference>
<keyword evidence="18 23" id="KW-0961">Cell wall biogenesis/degradation</keyword>
<keyword evidence="7" id="KW-1003">Cell membrane</keyword>
<dbReference type="InterPro" id="IPR011813">
    <property type="entry name" value="PBP_1b"/>
</dbReference>
<evidence type="ECO:0000256" key="17">
    <source>
        <dbReference type="ARBA" id="ARBA00023268"/>
    </source>
</evidence>
<evidence type="ECO:0000256" key="11">
    <source>
        <dbReference type="ARBA" id="ARBA00022679"/>
    </source>
</evidence>
<comment type="function">
    <text evidence="1 23">Cell wall formation. Synthesis of cross-linked peptidoglycan from the lipid intermediates. The enzyme has a penicillin-insensitive transglycosylase N-terminal domain (formation of linear glycan strands) and a penicillin-sensitive transpeptidase C-terminal domain (cross-linking of the peptide subunits).</text>
</comment>
<comment type="caution">
    <text evidence="29">The sequence shown here is derived from an EMBL/GenBank/DDBJ whole genome shotgun (WGS) entry which is preliminary data.</text>
</comment>
<dbReference type="GO" id="GO:0008360">
    <property type="term" value="P:regulation of cell shape"/>
    <property type="evidence" value="ECO:0007669"/>
    <property type="project" value="UniProtKB-UniRule"/>
</dbReference>
<accession>A0A2M8HBS7</accession>
<dbReference type="GO" id="GO:0008955">
    <property type="term" value="F:peptidoglycan glycosyltransferase activity"/>
    <property type="evidence" value="ECO:0007669"/>
    <property type="project" value="UniProtKB-UniRule"/>
</dbReference>
<keyword evidence="13 23" id="KW-0133">Cell shape</keyword>
<dbReference type="GO" id="GO:0030288">
    <property type="term" value="C:outer membrane-bounded periplasmic space"/>
    <property type="evidence" value="ECO:0007669"/>
    <property type="project" value="TreeGrafter"/>
</dbReference>
<dbReference type="Proteomes" id="UP000232060">
    <property type="component" value="Unassembled WGS sequence"/>
</dbReference>